<feature type="transmembrane region" description="Helical" evidence="9">
    <location>
        <begin position="48"/>
        <end position="70"/>
    </location>
</feature>
<dbReference type="InterPro" id="IPR005503">
    <property type="entry name" value="FliL"/>
</dbReference>
<organism evidence="10">
    <name type="scientific">marine sediment metagenome</name>
    <dbReference type="NCBI Taxonomy" id="412755"/>
    <lineage>
        <taxon>unclassified sequences</taxon>
        <taxon>metagenomes</taxon>
        <taxon>ecological metagenomes</taxon>
    </lineage>
</organism>
<gene>
    <name evidence="10" type="ORF">S01H1_75830</name>
</gene>
<evidence type="ECO:0000256" key="3">
    <source>
        <dbReference type="ARBA" id="ARBA00022500"/>
    </source>
</evidence>
<evidence type="ECO:0000256" key="4">
    <source>
        <dbReference type="ARBA" id="ARBA00022692"/>
    </source>
</evidence>
<feature type="region of interest" description="Disordered" evidence="8">
    <location>
        <begin position="1"/>
        <end position="35"/>
    </location>
</feature>
<evidence type="ECO:0000256" key="1">
    <source>
        <dbReference type="ARBA" id="ARBA00004162"/>
    </source>
</evidence>
<keyword evidence="6 9" id="KW-1133">Transmembrane helix</keyword>
<feature type="compositionally biased region" description="Polar residues" evidence="8">
    <location>
        <begin position="24"/>
        <end position="35"/>
    </location>
</feature>
<keyword evidence="7 9" id="KW-0472">Membrane</keyword>
<evidence type="ECO:0000256" key="9">
    <source>
        <dbReference type="SAM" id="Phobius"/>
    </source>
</evidence>
<evidence type="ECO:0008006" key="11">
    <source>
        <dbReference type="Google" id="ProtNLM"/>
    </source>
</evidence>
<protein>
    <recommendedName>
        <fullName evidence="11">Flagellar protein FliL</fullName>
    </recommendedName>
</protein>
<dbReference type="Pfam" id="PF03748">
    <property type="entry name" value="FliL"/>
    <property type="match status" value="1"/>
</dbReference>
<dbReference type="AlphaFoldDB" id="X0ZUK2"/>
<reference evidence="10" key="1">
    <citation type="journal article" date="2014" name="Front. Microbiol.">
        <title>High frequency of phylogenetically diverse reductive dehalogenase-homologous genes in deep subseafloor sedimentary metagenomes.</title>
        <authorList>
            <person name="Kawai M."/>
            <person name="Futagami T."/>
            <person name="Toyoda A."/>
            <person name="Takaki Y."/>
            <person name="Nishi S."/>
            <person name="Hori S."/>
            <person name="Arai W."/>
            <person name="Tsubouchi T."/>
            <person name="Morono Y."/>
            <person name="Uchiyama I."/>
            <person name="Ito T."/>
            <person name="Fujiyama A."/>
            <person name="Inagaki F."/>
            <person name="Takami H."/>
        </authorList>
    </citation>
    <scope>NUCLEOTIDE SEQUENCE</scope>
    <source>
        <strain evidence="10">Expedition CK06-06</strain>
    </source>
</reference>
<keyword evidence="5" id="KW-0283">Flagellar rotation</keyword>
<evidence type="ECO:0000256" key="8">
    <source>
        <dbReference type="SAM" id="MobiDB-lite"/>
    </source>
</evidence>
<evidence type="ECO:0000256" key="2">
    <source>
        <dbReference type="ARBA" id="ARBA00022475"/>
    </source>
</evidence>
<dbReference type="GO" id="GO:0005886">
    <property type="term" value="C:plasma membrane"/>
    <property type="evidence" value="ECO:0007669"/>
    <property type="project" value="UniProtKB-SubCell"/>
</dbReference>
<keyword evidence="3" id="KW-0145">Chemotaxis</keyword>
<dbReference type="GO" id="GO:0009425">
    <property type="term" value="C:bacterial-type flagellum basal body"/>
    <property type="evidence" value="ECO:0007669"/>
    <property type="project" value="InterPro"/>
</dbReference>
<keyword evidence="4 9" id="KW-0812">Transmembrane</keyword>
<evidence type="ECO:0000256" key="6">
    <source>
        <dbReference type="ARBA" id="ARBA00022989"/>
    </source>
</evidence>
<proteinExistence type="predicted"/>
<evidence type="ECO:0000256" key="7">
    <source>
        <dbReference type="ARBA" id="ARBA00023136"/>
    </source>
</evidence>
<dbReference type="GO" id="GO:0071973">
    <property type="term" value="P:bacterial-type flagellum-dependent cell motility"/>
    <property type="evidence" value="ECO:0007669"/>
    <property type="project" value="InterPro"/>
</dbReference>
<evidence type="ECO:0000313" key="10">
    <source>
        <dbReference type="EMBL" id="GAG51831.1"/>
    </source>
</evidence>
<accession>X0ZUK2</accession>
<dbReference type="GO" id="GO:0006935">
    <property type="term" value="P:chemotaxis"/>
    <property type="evidence" value="ECO:0007669"/>
    <property type="project" value="UniProtKB-KW"/>
</dbReference>
<dbReference type="EMBL" id="BARS01050840">
    <property type="protein sequence ID" value="GAG51831.1"/>
    <property type="molecule type" value="Genomic_DNA"/>
</dbReference>
<evidence type="ECO:0000256" key="5">
    <source>
        <dbReference type="ARBA" id="ARBA00022779"/>
    </source>
</evidence>
<comment type="subcellular location">
    <subcellularLocation>
        <location evidence="1">Cell membrane</location>
        <topology evidence="1">Single-pass membrane protein</topology>
    </subcellularLocation>
</comment>
<feature type="non-terminal residue" evidence="10">
    <location>
        <position position="192"/>
    </location>
</feature>
<keyword evidence="2" id="KW-1003">Cell membrane</keyword>
<name>X0ZUK2_9ZZZZ</name>
<sequence length="192" mass="20136">MAAQEEQARRGDPAGRAGEGPEGQNGTPEPQTMAQGSSALKALLVPEALVRIGIGLIVLGGMTTGAFFVVTDVIGPRLGPIPVEGVPGTAIDGDVAPTAELPGDQYAIEDIVLNPAGSRGKRFLRLGIALETKGGLPVVDELGTRSYQVRDLLIRKFSSRTIDELADPIVREEIRLSCIEEINAMLVAGKIS</sequence>
<feature type="compositionally biased region" description="Basic and acidic residues" evidence="8">
    <location>
        <begin position="1"/>
        <end position="13"/>
    </location>
</feature>
<comment type="caution">
    <text evidence="10">The sequence shown here is derived from an EMBL/GenBank/DDBJ whole genome shotgun (WGS) entry which is preliminary data.</text>
</comment>